<evidence type="ECO:0000313" key="7">
    <source>
        <dbReference type="Proteomes" id="UP001055940"/>
    </source>
</evidence>
<evidence type="ECO:0000313" key="6">
    <source>
        <dbReference type="EMBL" id="USY23503.1"/>
    </source>
</evidence>
<protein>
    <submittedName>
        <fullName evidence="6">C40 family peptidase</fullName>
    </submittedName>
</protein>
<dbReference type="InterPro" id="IPR000064">
    <property type="entry name" value="NLP_P60_dom"/>
</dbReference>
<dbReference type="InterPro" id="IPR038765">
    <property type="entry name" value="Papain-like_cys_pep_sf"/>
</dbReference>
<evidence type="ECO:0000259" key="5">
    <source>
        <dbReference type="Pfam" id="PF00877"/>
    </source>
</evidence>
<keyword evidence="2" id="KW-0645">Protease</keyword>
<evidence type="ECO:0000256" key="1">
    <source>
        <dbReference type="ARBA" id="ARBA00007074"/>
    </source>
</evidence>
<dbReference type="EMBL" id="CP099837">
    <property type="protein sequence ID" value="USY23503.1"/>
    <property type="molecule type" value="Genomic_DNA"/>
</dbReference>
<evidence type="ECO:0000256" key="4">
    <source>
        <dbReference type="ARBA" id="ARBA00022807"/>
    </source>
</evidence>
<keyword evidence="7" id="KW-1185">Reference proteome</keyword>
<dbReference type="SUPFAM" id="SSF54001">
    <property type="entry name" value="Cysteine proteinases"/>
    <property type="match status" value="1"/>
</dbReference>
<sequence length="51" mass="5394">MPGPPSHVTMYAGDGKMVHAARTGQPICFDEVTTSYHAGRFMSAVRPGASD</sequence>
<comment type="similarity">
    <text evidence="1">Belongs to the peptidase C40 family.</text>
</comment>
<proteinExistence type="inferred from homology"/>
<dbReference type="RefSeq" id="WP_254422160.1">
    <property type="nucleotide sequence ID" value="NZ_BAAAJB010000072.1"/>
</dbReference>
<dbReference type="Proteomes" id="UP001055940">
    <property type="component" value="Chromosome"/>
</dbReference>
<feature type="domain" description="NlpC/P60" evidence="5">
    <location>
        <begin position="5"/>
        <end position="46"/>
    </location>
</feature>
<reference evidence="6" key="1">
    <citation type="submission" date="2022-06" db="EMBL/GenBank/DDBJ databases">
        <authorList>
            <person name="Ping M."/>
        </authorList>
    </citation>
    <scope>NUCLEOTIDE SEQUENCE</scope>
    <source>
        <strain evidence="6">JCM11759T</strain>
    </source>
</reference>
<dbReference type="Gene3D" id="3.90.1720.10">
    <property type="entry name" value="endopeptidase domain like (from Nostoc punctiforme)"/>
    <property type="match status" value="1"/>
</dbReference>
<name>A0ABY5DJR5_9ACTN</name>
<gene>
    <name evidence="6" type="ORF">NE857_31285</name>
</gene>
<keyword evidence="4" id="KW-0788">Thiol protease</keyword>
<keyword evidence="3" id="KW-0378">Hydrolase</keyword>
<evidence type="ECO:0000256" key="2">
    <source>
        <dbReference type="ARBA" id="ARBA00022670"/>
    </source>
</evidence>
<organism evidence="6 7">
    <name type="scientific">Nocardiopsis exhalans</name>
    <dbReference type="NCBI Taxonomy" id="163604"/>
    <lineage>
        <taxon>Bacteria</taxon>
        <taxon>Bacillati</taxon>
        <taxon>Actinomycetota</taxon>
        <taxon>Actinomycetes</taxon>
        <taxon>Streptosporangiales</taxon>
        <taxon>Nocardiopsidaceae</taxon>
        <taxon>Nocardiopsis</taxon>
    </lineage>
</organism>
<evidence type="ECO:0000256" key="3">
    <source>
        <dbReference type="ARBA" id="ARBA00022801"/>
    </source>
</evidence>
<dbReference type="Pfam" id="PF00877">
    <property type="entry name" value="NLPC_P60"/>
    <property type="match status" value="1"/>
</dbReference>
<accession>A0ABY5DJR5</accession>